<comment type="caution">
    <text evidence="5">The sequence shown here is derived from an EMBL/GenBank/DDBJ whole genome shotgun (WGS) entry which is preliminary data.</text>
</comment>
<dbReference type="GO" id="GO:0098796">
    <property type="term" value="C:membrane protein complex"/>
    <property type="evidence" value="ECO:0007669"/>
    <property type="project" value="UniProtKB-ARBA"/>
</dbReference>
<dbReference type="RefSeq" id="WP_210004409.1">
    <property type="nucleotide sequence ID" value="NZ_BSEO01000001.1"/>
</dbReference>
<dbReference type="FunFam" id="3.40.50.300:FF:000032">
    <property type="entry name" value="Export ABC transporter ATP-binding protein"/>
    <property type="match status" value="1"/>
</dbReference>
<dbReference type="CDD" id="cd03255">
    <property type="entry name" value="ABC_MJ0796_LolCDE_FtsE"/>
    <property type="match status" value="1"/>
</dbReference>
<dbReference type="InterPro" id="IPR017871">
    <property type="entry name" value="ABC_transporter-like_CS"/>
</dbReference>
<sequence>MSTSVIRADQVSKTYPGPPPTTVLHPVSLTIHAGEQIAVVGASGSGKSTLLAILGMLDDPTSGRVEVDGVATASMSERERSRIRATRIGFVFQQFHLLPALSALDNVATGLLYAGVPLRARRARAAAALRDVGLGHRLDHRPTQLSGGEQQRVAIARALVREPAVLFADEPTGALDSVTSAGVVDLLAGLTERGTTVVIVTHDNDIAASFARRVRITDGRVRDDAARRRSAS</sequence>
<protein>
    <submittedName>
        <fullName evidence="5">Peptide ABC transporter ATP-binding protein</fullName>
    </submittedName>
</protein>
<dbReference type="PANTHER" id="PTHR24220:SF86">
    <property type="entry name" value="ABC TRANSPORTER ABCH.1"/>
    <property type="match status" value="1"/>
</dbReference>
<feature type="domain" description="ABC transporter" evidence="4">
    <location>
        <begin position="6"/>
        <end position="231"/>
    </location>
</feature>
<dbReference type="Gene3D" id="3.40.50.300">
    <property type="entry name" value="P-loop containing nucleotide triphosphate hydrolases"/>
    <property type="match status" value="1"/>
</dbReference>
<keyword evidence="2" id="KW-0547">Nucleotide-binding</keyword>
<dbReference type="EMBL" id="BSEO01000001">
    <property type="protein sequence ID" value="GLJ79261.1"/>
    <property type="molecule type" value="Genomic_DNA"/>
</dbReference>
<dbReference type="PANTHER" id="PTHR24220">
    <property type="entry name" value="IMPORT ATP-BINDING PROTEIN"/>
    <property type="match status" value="1"/>
</dbReference>
<organism evidence="5 6">
    <name type="scientific">Microbacterium imperiale</name>
    <dbReference type="NCBI Taxonomy" id="33884"/>
    <lineage>
        <taxon>Bacteria</taxon>
        <taxon>Bacillati</taxon>
        <taxon>Actinomycetota</taxon>
        <taxon>Actinomycetes</taxon>
        <taxon>Micrococcales</taxon>
        <taxon>Microbacteriaceae</taxon>
        <taxon>Microbacterium</taxon>
    </lineage>
</organism>
<dbReference type="GO" id="GO:0022857">
    <property type="term" value="F:transmembrane transporter activity"/>
    <property type="evidence" value="ECO:0007669"/>
    <property type="project" value="TreeGrafter"/>
</dbReference>
<dbReference type="PROSITE" id="PS00211">
    <property type="entry name" value="ABC_TRANSPORTER_1"/>
    <property type="match status" value="1"/>
</dbReference>
<gene>
    <name evidence="5" type="ORF">GCM10017586_09430</name>
</gene>
<dbReference type="InterPro" id="IPR017911">
    <property type="entry name" value="MacB-like_ATP-bd"/>
</dbReference>
<dbReference type="InterPro" id="IPR003593">
    <property type="entry name" value="AAA+_ATPase"/>
</dbReference>
<dbReference type="SMART" id="SM00382">
    <property type="entry name" value="AAA"/>
    <property type="match status" value="1"/>
</dbReference>
<dbReference type="GO" id="GO:0016887">
    <property type="term" value="F:ATP hydrolysis activity"/>
    <property type="evidence" value="ECO:0007669"/>
    <property type="project" value="InterPro"/>
</dbReference>
<keyword evidence="1" id="KW-0813">Transport</keyword>
<dbReference type="GO" id="GO:0005886">
    <property type="term" value="C:plasma membrane"/>
    <property type="evidence" value="ECO:0007669"/>
    <property type="project" value="TreeGrafter"/>
</dbReference>
<evidence type="ECO:0000313" key="5">
    <source>
        <dbReference type="EMBL" id="GLJ79261.1"/>
    </source>
</evidence>
<accession>A0A9W6M2S6</accession>
<evidence type="ECO:0000256" key="1">
    <source>
        <dbReference type="ARBA" id="ARBA00022448"/>
    </source>
</evidence>
<dbReference type="AlphaFoldDB" id="A0A9W6M2S6"/>
<dbReference type="SUPFAM" id="SSF52540">
    <property type="entry name" value="P-loop containing nucleoside triphosphate hydrolases"/>
    <property type="match status" value="1"/>
</dbReference>
<proteinExistence type="predicted"/>
<dbReference type="Proteomes" id="UP001142317">
    <property type="component" value="Unassembled WGS sequence"/>
</dbReference>
<evidence type="ECO:0000259" key="4">
    <source>
        <dbReference type="PROSITE" id="PS50893"/>
    </source>
</evidence>
<reference evidence="5" key="1">
    <citation type="journal article" date="2014" name="Int. J. Syst. Evol. Microbiol.">
        <title>Complete genome sequence of Corynebacterium casei LMG S-19264T (=DSM 44701T), isolated from a smear-ripened cheese.</title>
        <authorList>
            <consortium name="US DOE Joint Genome Institute (JGI-PGF)"/>
            <person name="Walter F."/>
            <person name="Albersmeier A."/>
            <person name="Kalinowski J."/>
            <person name="Ruckert C."/>
        </authorList>
    </citation>
    <scope>NUCLEOTIDE SEQUENCE</scope>
    <source>
        <strain evidence="5">VKM Ac-1447</strain>
    </source>
</reference>
<keyword evidence="6" id="KW-1185">Reference proteome</keyword>
<dbReference type="InterPro" id="IPR015854">
    <property type="entry name" value="ABC_transpr_LolD-like"/>
</dbReference>
<dbReference type="Pfam" id="PF00005">
    <property type="entry name" value="ABC_tran"/>
    <property type="match status" value="1"/>
</dbReference>
<dbReference type="GO" id="GO:0005524">
    <property type="term" value="F:ATP binding"/>
    <property type="evidence" value="ECO:0007669"/>
    <property type="project" value="UniProtKB-KW"/>
</dbReference>
<dbReference type="InterPro" id="IPR027417">
    <property type="entry name" value="P-loop_NTPase"/>
</dbReference>
<evidence type="ECO:0000256" key="3">
    <source>
        <dbReference type="ARBA" id="ARBA00022840"/>
    </source>
</evidence>
<reference evidence="5" key="2">
    <citation type="submission" date="2023-01" db="EMBL/GenBank/DDBJ databases">
        <authorList>
            <person name="Sun Q."/>
            <person name="Evtushenko L."/>
        </authorList>
    </citation>
    <scope>NUCLEOTIDE SEQUENCE</scope>
    <source>
        <strain evidence="5">VKM Ac-1447</strain>
    </source>
</reference>
<dbReference type="InterPro" id="IPR003439">
    <property type="entry name" value="ABC_transporter-like_ATP-bd"/>
</dbReference>
<evidence type="ECO:0000256" key="2">
    <source>
        <dbReference type="ARBA" id="ARBA00022741"/>
    </source>
</evidence>
<evidence type="ECO:0000313" key="6">
    <source>
        <dbReference type="Proteomes" id="UP001142317"/>
    </source>
</evidence>
<name>A0A9W6M2S6_9MICO</name>
<dbReference type="PROSITE" id="PS50893">
    <property type="entry name" value="ABC_TRANSPORTER_2"/>
    <property type="match status" value="1"/>
</dbReference>
<keyword evidence="3 5" id="KW-0067">ATP-binding</keyword>